<dbReference type="PANTHER" id="PTHR37984:SF5">
    <property type="entry name" value="PROTEIN NYNRIN-LIKE"/>
    <property type="match status" value="1"/>
</dbReference>
<dbReference type="EMBL" id="CP144751">
    <property type="protein sequence ID" value="WVZ85235.1"/>
    <property type="molecule type" value="Genomic_DNA"/>
</dbReference>
<dbReference type="GO" id="GO:0003676">
    <property type="term" value="F:nucleic acid binding"/>
    <property type="evidence" value="ECO:0007669"/>
    <property type="project" value="InterPro"/>
</dbReference>
<evidence type="ECO:0000256" key="5">
    <source>
        <dbReference type="ARBA" id="ARBA00022801"/>
    </source>
</evidence>
<evidence type="ECO:0000256" key="1">
    <source>
        <dbReference type="ARBA" id="ARBA00022679"/>
    </source>
</evidence>
<reference evidence="8 9" key="1">
    <citation type="submission" date="2024-02" db="EMBL/GenBank/DDBJ databases">
        <title>High-quality chromosome-scale genome assembly of Pensacola bahiagrass (Paspalum notatum Flugge var. saurae).</title>
        <authorList>
            <person name="Vega J.M."/>
            <person name="Podio M."/>
            <person name="Orjuela J."/>
            <person name="Siena L.A."/>
            <person name="Pessino S.C."/>
            <person name="Combes M.C."/>
            <person name="Mariac C."/>
            <person name="Albertini E."/>
            <person name="Pupilli F."/>
            <person name="Ortiz J.P.A."/>
            <person name="Leblanc O."/>
        </authorList>
    </citation>
    <scope>NUCLEOTIDE SEQUENCE [LARGE SCALE GENOMIC DNA]</scope>
    <source>
        <strain evidence="8">R1</strain>
        <tissue evidence="8">Leaf</tissue>
    </source>
</reference>
<dbReference type="InterPro" id="IPR012337">
    <property type="entry name" value="RNaseH-like_sf"/>
</dbReference>
<keyword evidence="5" id="KW-0378">Hydrolase</keyword>
<dbReference type="InterPro" id="IPR041373">
    <property type="entry name" value="RT_RNaseH"/>
</dbReference>
<evidence type="ECO:0000256" key="6">
    <source>
        <dbReference type="ARBA" id="ARBA00022918"/>
    </source>
</evidence>
<dbReference type="PROSITE" id="PS50994">
    <property type="entry name" value="INTEGRASE"/>
    <property type="match status" value="1"/>
</dbReference>
<evidence type="ECO:0000313" key="9">
    <source>
        <dbReference type="Proteomes" id="UP001341281"/>
    </source>
</evidence>
<keyword evidence="1" id="KW-0808">Transferase</keyword>
<dbReference type="GO" id="GO:0015074">
    <property type="term" value="P:DNA integration"/>
    <property type="evidence" value="ECO:0007669"/>
    <property type="project" value="InterPro"/>
</dbReference>
<keyword evidence="6" id="KW-0695">RNA-directed DNA polymerase</keyword>
<keyword evidence="9" id="KW-1185">Reference proteome</keyword>
<dbReference type="AlphaFoldDB" id="A0AAQ3U897"/>
<evidence type="ECO:0000256" key="4">
    <source>
        <dbReference type="ARBA" id="ARBA00022759"/>
    </source>
</evidence>
<dbReference type="Gene3D" id="1.10.340.70">
    <property type="match status" value="1"/>
</dbReference>
<gene>
    <name evidence="8" type="ORF">U9M48_032183</name>
</gene>
<evidence type="ECO:0000256" key="3">
    <source>
        <dbReference type="ARBA" id="ARBA00022722"/>
    </source>
</evidence>
<dbReference type="InterPro" id="IPR001584">
    <property type="entry name" value="Integrase_cat-core"/>
</dbReference>
<dbReference type="Gene3D" id="3.10.20.370">
    <property type="match status" value="1"/>
</dbReference>
<dbReference type="GO" id="GO:0003964">
    <property type="term" value="F:RNA-directed DNA polymerase activity"/>
    <property type="evidence" value="ECO:0007669"/>
    <property type="project" value="UniProtKB-KW"/>
</dbReference>
<dbReference type="PANTHER" id="PTHR37984">
    <property type="entry name" value="PROTEIN CBG26694"/>
    <property type="match status" value="1"/>
</dbReference>
<dbReference type="InterPro" id="IPR041588">
    <property type="entry name" value="Integrase_H2C2"/>
</dbReference>
<feature type="domain" description="Integrase catalytic" evidence="7">
    <location>
        <begin position="309"/>
        <end position="430"/>
    </location>
</feature>
<dbReference type="Pfam" id="PF17921">
    <property type="entry name" value="Integrase_H2C2"/>
    <property type="match status" value="1"/>
</dbReference>
<organism evidence="8 9">
    <name type="scientific">Paspalum notatum var. saurae</name>
    <dbReference type="NCBI Taxonomy" id="547442"/>
    <lineage>
        <taxon>Eukaryota</taxon>
        <taxon>Viridiplantae</taxon>
        <taxon>Streptophyta</taxon>
        <taxon>Embryophyta</taxon>
        <taxon>Tracheophyta</taxon>
        <taxon>Spermatophyta</taxon>
        <taxon>Magnoliopsida</taxon>
        <taxon>Liliopsida</taxon>
        <taxon>Poales</taxon>
        <taxon>Poaceae</taxon>
        <taxon>PACMAD clade</taxon>
        <taxon>Panicoideae</taxon>
        <taxon>Andropogonodae</taxon>
        <taxon>Paspaleae</taxon>
        <taxon>Paspalinae</taxon>
        <taxon>Paspalum</taxon>
    </lineage>
</organism>
<name>A0AAQ3U897_PASNO</name>
<dbReference type="SUPFAM" id="SSF53098">
    <property type="entry name" value="Ribonuclease H-like"/>
    <property type="match status" value="1"/>
</dbReference>
<dbReference type="Proteomes" id="UP001341281">
    <property type="component" value="Chromosome 07"/>
</dbReference>
<dbReference type="Pfam" id="PF17917">
    <property type="entry name" value="RT_RNaseH"/>
    <property type="match status" value="1"/>
</dbReference>
<dbReference type="InterPro" id="IPR043502">
    <property type="entry name" value="DNA/RNA_pol_sf"/>
</dbReference>
<dbReference type="SUPFAM" id="SSF56672">
    <property type="entry name" value="DNA/RNA polymerases"/>
    <property type="match status" value="1"/>
</dbReference>
<dbReference type="GO" id="GO:0016787">
    <property type="term" value="F:hydrolase activity"/>
    <property type="evidence" value="ECO:0007669"/>
    <property type="project" value="UniProtKB-KW"/>
</dbReference>
<keyword evidence="4" id="KW-0255">Endonuclease</keyword>
<keyword evidence="2" id="KW-0548">Nucleotidyltransferase</keyword>
<protein>
    <recommendedName>
        <fullName evidence="7">Integrase catalytic domain-containing protein</fullName>
    </recommendedName>
</protein>
<evidence type="ECO:0000256" key="2">
    <source>
        <dbReference type="ARBA" id="ARBA00022695"/>
    </source>
</evidence>
<dbReference type="InterPro" id="IPR050951">
    <property type="entry name" value="Retrovirus_Pol_polyprotein"/>
</dbReference>
<sequence>MEVLIDPPQAGVNAIDATALKNIRVVLEFSDVFPDSLPVDVSLSESLRGVEKEEGKVIAYASRQLRDHEKNYPTHDLDLAAVVHALKVWRHYLFGQKCDIYTDHKSLKYIFTQTELNMRQRRWLELIKDYDLEIHYHPGKANVVADALSRKSHISFLWARELPNELAIEFDRLSLGFLNNTEGTVSMEFEPTLEQEIRKGQLNDEKIKEIKELIKLDKAPGFRVDADGTVWYGDRICVPNIKSIRDLILKEAYETAYSIHPGSEKMYQDLKRKFWWYGMKREVAEYVALCDVCQRVKTEHQKPAGLLQPLKIPEWKWKEIGMDFIIGLPRTQSGFDSIWVVVDRLIKVAHFIPVKTTYSGAKLVELYMSKIVCLHGVPKKIVSDRGTQITSHFWKRLHESMDTKLNFSSAYHPQTDGRTERTNQILEDMLGACAIQYGTSWDKSLPYAEFLRTIVIRLVSRCHLFRFCMVDSAGCLCIGINPERSSCLIPKS</sequence>
<dbReference type="InterPro" id="IPR036397">
    <property type="entry name" value="RNaseH_sf"/>
</dbReference>
<dbReference type="CDD" id="cd09274">
    <property type="entry name" value="RNase_HI_RT_Ty3"/>
    <property type="match status" value="1"/>
</dbReference>
<evidence type="ECO:0000313" key="8">
    <source>
        <dbReference type="EMBL" id="WVZ85235.1"/>
    </source>
</evidence>
<keyword evidence="3" id="KW-0540">Nuclease</keyword>
<accession>A0AAQ3U897</accession>
<proteinExistence type="predicted"/>
<dbReference type="GO" id="GO:0004519">
    <property type="term" value="F:endonuclease activity"/>
    <property type="evidence" value="ECO:0007669"/>
    <property type="project" value="UniProtKB-KW"/>
</dbReference>
<dbReference type="Gene3D" id="3.30.420.10">
    <property type="entry name" value="Ribonuclease H-like superfamily/Ribonuclease H"/>
    <property type="match status" value="1"/>
</dbReference>
<evidence type="ECO:0000259" key="7">
    <source>
        <dbReference type="PROSITE" id="PS50994"/>
    </source>
</evidence>